<dbReference type="Pfam" id="PF02735">
    <property type="entry name" value="Ku"/>
    <property type="match status" value="1"/>
</dbReference>
<dbReference type="GO" id="GO:0006303">
    <property type="term" value="P:double-strand break repair via nonhomologous end joining"/>
    <property type="evidence" value="ECO:0007669"/>
    <property type="project" value="InterPro"/>
</dbReference>
<dbReference type="Proteomes" id="UP000547879">
    <property type="component" value="Unassembled WGS sequence"/>
</dbReference>
<gene>
    <name evidence="2" type="ORF">HNQ72_004382</name>
</gene>
<evidence type="ECO:0000313" key="2">
    <source>
        <dbReference type="EMBL" id="MBB6164537.1"/>
    </source>
</evidence>
<keyword evidence="3" id="KW-1185">Reference proteome</keyword>
<evidence type="ECO:0000313" key="3">
    <source>
        <dbReference type="Proteomes" id="UP000547879"/>
    </source>
</evidence>
<reference evidence="2 3" key="1">
    <citation type="submission" date="2020-08" db="EMBL/GenBank/DDBJ databases">
        <title>Genomic Encyclopedia of Type Strains, Phase IV (KMG-IV): sequencing the most valuable type-strain genomes for metagenomic binning, comparative biology and taxonomic classification.</title>
        <authorList>
            <person name="Goeker M."/>
        </authorList>
    </citation>
    <scope>NUCLEOTIDE SEQUENCE [LARGE SCALE GENOMIC DNA]</scope>
    <source>
        <strain evidence="2 3">DSM 100734</strain>
    </source>
</reference>
<organism evidence="2 3">
    <name type="scientific">Rhizobium wenxiniae</name>
    <dbReference type="NCBI Taxonomy" id="1737357"/>
    <lineage>
        <taxon>Bacteria</taxon>
        <taxon>Pseudomonadati</taxon>
        <taxon>Pseudomonadota</taxon>
        <taxon>Alphaproteobacteria</taxon>
        <taxon>Hyphomicrobiales</taxon>
        <taxon>Rhizobiaceae</taxon>
        <taxon>Rhizobium/Agrobacterium group</taxon>
        <taxon>Rhizobium</taxon>
    </lineage>
</organism>
<sequence>MKADKAVGISKLVIGRRERAVVLEPRDDGIVLCSLRFGDEVKRPA</sequence>
<name>A0A7W9Y9J2_9HYPH</name>
<dbReference type="EMBL" id="JACHEG010000006">
    <property type="protein sequence ID" value="MBB6164537.1"/>
    <property type="molecule type" value="Genomic_DNA"/>
</dbReference>
<accession>A0A7W9Y9J2</accession>
<evidence type="ECO:0000259" key="1">
    <source>
        <dbReference type="Pfam" id="PF02735"/>
    </source>
</evidence>
<comment type="caution">
    <text evidence="2">The sequence shown here is derived from an EMBL/GenBank/DDBJ whole genome shotgun (WGS) entry which is preliminary data.</text>
</comment>
<dbReference type="GO" id="GO:0003677">
    <property type="term" value="F:DNA binding"/>
    <property type="evidence" value="ECO:0007669"/>
    <property type="project" value="InterPro"/>
</dbReference>
<proteinExistence type="predicted"/>
<dbReference type="AlphaFoldDB" id="A0A7W9Y9J2"/>
<feature type="domain" description="Ku" evidence="1">
    <location>
        <begin position="1"/>
        <end position="42"/>
    </location>
</feature>
<dbReference type="InterPro" id="IPR006164">
    <property type="entry name" value="DNA_bd_Ku70/Ku80"/>
</dbReference>
<protein>
    <submittedName>
        <fullName evidence="2">Non-homologous end joining protein Ku</fullName>
    </submittedName>
</protein>